<dbReference type="EMBL" id="JAVREZ010000461">
    <property type="protein sequence ID" value="MDT0488730.1"/>
    <property type="molecule type" value="Genomic_DNA"/>
</dbReference>
<reference evidence="2" key="1">
    <citation type="submission" date="2023-07" db="EMBL/GenBank/DDBJ databases">
        <title>30 novel species of actinomycetes from the DSMZ collection.</title>
        <authorList>
            <person name="Nouioui I."/>
        </authorList>
    </citation>
    <scope>NUCLEOTIDE SEQUENCE [LARGE SCALE GENOMIC DNA]</scope>
    <source>
        <strain evidence="2">DSM 41640</strain>
    </source>
</reference>
<keyword evidence="2" id="KW-1185">Reference proteome</keyword>
<sequence length="102" mass="10372">YTDLLIGLCRQAGVEPDTRRNPVQGTPPLTAVSATGRIAFVTAPPGPAAGGTAHVIDLDPPVHVPVHALWPAHTTCRDRDVFLSRAGEGVSGAGEGQGSSPG</sequence>
<evidence type="ECO:0000313" key="2">
    <source>
        <dbReference type="Proteomes" id="UP001183824"/>
    </source>
</evidence>
<gene>
    <name evidence="1" type="ORF">RNB18_52780</name>
</gene>
<protein>
    <submittedName>
        <fullName evidence="1">LysR family transcriptional regulator</fullName>
    </submittedName>
</protein>
<evidence type="ECO:0000313" key="1">
    <source>
        <dbReference type="EMBL" id="MDT0488730.1"/>
    </source>
</evidence>
<feature type="non-terminal residue" evidence="1">
    <location>
        <position position="1"/>
    </location>
</feature>
<organism evidence="1 2">
    <name type="scientific">Streptomyces doebereineriae</name>
    <dbReference type="NCBI Taxonomy" id="3075528"/>
    <lineage>
        <taxon>Bacteria</taxon>
        <taxon>Bacillati</taxon>
        <taxon>Actinomycetota</taxon>
        <taxon>Actinomycetes</taxon>
        <taxon>Kitasatosporales</taxon>
        <taxon>Streptomycetaceae</taxon>
        <taxon>Streptomyces</taxon>
    </lineage>
</organism>
<comment type="caution">
    <text evidence="1">The sequence shown here is derived from an EMBL/GenBank/DDBJ whole genome shotgun (WGS) entry which is preliminary data.</text>
</comment>
<name>A0ABU2VT11_9ACTN</name>
<accession>A0ABU2VT11</accession>
<proteinExistence type="predicted"/>
<dbReference type="Proteomes" id="UP001183824">
    <property type="component" value="Unassembled WGS sequence"/>
</dbReference>